<keyword evidence="1" id="KW-0812">Transmembrane</keyword>
<keyword evidence="1" id="KW-0472">Membrane</keyword>
<dbReference type="OrthoDB" id="5191391at2"/>
<feature type="transmembrane region" description="Helical" evidence="1">
    <location>
        <begin position="21"/>
        <end position="42"/>
    </location>
</feature>
<feature type="transmembrane region" description="Helical" evidence="1">
    <location>
        <begin position="62"/>
        <end position="83"/>
    </location>
</feature>
<evidence type="ECO:0000313" key="3">
    <source>
        <dbReference type="EMBL" id="SFT66478.1"/>
    </source>
</evidence>
<dbReference type="STRING" id="1296565.SAMN05660657_02255"/>
<keyword evidence="1" id="KW-1133">Transmembrane helix</keyword>
<accession>A0A1I6ZUW7</accession>
<dbReference type="EMBL" id="FPBA01000006">
    <property type="protein sequence ID" value="SFT66478.1"/>
    <property type="molecule type" value="Genomic_DNA"/>
</dbReference>
<sequence length="116" mass="11419">MVARAAPALSTLVHRSGQVGFVLEGVALVLVGAVVTWAAATVDADSATGLDGALRTRATGPLGPALLTVVATGLAAFAGYLLARPRPGGLIADRARGPALCQAGPSQQGEPRGGLP</sequence>
<reference evidence="4" key="1">
    <citation type="submission" date="2016-10" db="EMBL/GenBank/DDBJ databases">
        <authorList>
            <person name="Varghese N."/>
            <person name="Submissions S."/>
        </authorList>
    </citation>
    <scope>NUCLEOTIDE SEQUENCE [LARGE SCALE GENOMIC DNA]</scope>
    <source>
        <strain evidence="4">DSM 46136</strain>
    </source>
</reference>
<feature type="domain" description="DUF1206" evidence="2">
    <location>
        <begin position="19"/>
        <end position="84"/>
    </location>
</feature>
<dbReference type="InterPro" id="IPR009597">
    <property type="entry name" value="DUF1206"/>
</dbReference>
<proteinExistence type="predicted"/>
<evidence type="ECO:0000313" key="4">
    <source>
        <dbReference type="Proteomes" id="UP000199546"/>
    </source>
</evidence>
<protein>
    <recommendedName>
        <fullName evidence="2">DUF1206 domain-containing protein</fullName>
    </recommendedName>
</protein>
<organism evidence="3 4">
    <name type="scientific">Geodermatophilus amargosae</name>
    <dbReference type="NCBI Taxonomy" id="1296565"/>
    <lineage>
        <taxon>Bacteria</taxon>
        <taxon>Bacillati</taxon>
        <taxon>Actinomycetota</taxon>
        <taxon>Actinomycetes</taxon>
        <taxon>Geodermatophilales</taxon>
        <taxon>Geodermatophilaceae</taxon>
        <taxon>Geodermatophilus</taxon>
    </lineage>
</organism>
<name>A0A1I6ZUW7_9ACTN</name>
<keyword evidence="4" id="KW-1185">Reference proteome</keyword>
<gene>
    <name evidence="3" type="ORF">SAMN05660657_02255</name>
</gene>
<dbReference type="RefSeq" id="WP_093579479.1">
    <property type="nucleotide sequence ID" value="NZ_FPBA01000006.1"/>
</dbReference>
<evidence type="ECO:0000256" key="1">
    <source>
        <dbReference type="SAM" id="Phobius"/>
    </source>
</evidence>
<dbReference type="Proteomes" id="UP000199546">
    <property type="component" value="Unassembled WGS sequence"/>
</dbReference>
<evidence type="ECO:0000259" key="2">
    <source>
        <dbReference type="Pfam" id="PF06724"/>
    </source>
</evidence>
<dbReference type="AlphaFoldDB" id="A0A1I6ZUW7"/>
<dbReference type="Pfam" id="PF06724">
    <property type="entry name" value="DUF1206"/>
    <property type="match status" value="1"/>
</dbReference>